<accession>A0A6A5RIW6</accession>
<gene>
    <name evidence="1" type="ORF">M421DRAFT_189624</name>
</gene>
<protein>
    <submittedName>
        <fullName evidence="1">Uncharacterized protein</fullName>
    </submittedName>
</protein>
<reference evidence="1" key="1">
    <citation type="journal article" date="2020" name="Stud. Mycol.">
        <title>101 Dothideomycetes genomes: a test case for predicting lifestyles and emergence of pathogens.</title>
        <authorList>
            <person name="Haridas S."/>
            <person name="Albert R."/>
            <person name="Binder M."/>
            <person name="Bloem J."/>
            <person name="Labutti K."/>
            <person name="Salamov A."/>
            <person name="Andreopoulos B."/>
            <person name="Baker S."/>
            <person name="Barry K."/>
            <person name="Bills G."/>
            <person name="Bluhm B."/>
            <person name="Cannon C."/>
            <person name="Castanera R."/>
            <person name="Culley D."/>
            <person name="Daum C."/>
            <person name="Ezra D."/>
            <person name="Gonzalez J."/>
            <person name="Henrissat B."/>
            <person name="Kuo A."/>
            <person name="Liang C."/>
            <person name="Lipzen A."/>
            <person name="Lutzoni F."/>
            <person name="Magnuson J."/>
            <person name="Mondo S."/>
            <person name="Nolan M."/>
            <person name="Ohm R."/>
            <person name="Pangilinan J."/>
            <person name="Park H.-J."/>
            <person name="Ramirez L."/>
            <person name="Alfaro M."/>
            <person name="Sun H."/>
            <person name="Tritt A."/>
            <person name="Yoshinaga Y."/>
            <person name="Zwiers L.-H."/>
            <person name="Turgeon B."/>
            <person name="Goodwin S."/>
            <person name="Spatafora J."/>
            <person name="Crous P."/>
            <person name="Grigoriev I."/>
        </authorList>
    </citation>
    <scope>NUCLEOTIDE SEQUENCE</scope>
    <source>
        <strain evidence="1">CBS 183.55</strain>
    </source>
</reference>
<dbReference type="EMBL" id="ML978974">
    <property type="protein sequence ID" value="KAF1927048.1"/>
    <property type="molecule type" value="Genomic_DNA"/>
</dbReference>
<evidence type="ECO:0000313" key="2">
    <source>
        <dbReference type="Proteomes" id="UP000800082"/>
    </source>
</evidence>
<keyword evidence="2" id="KW-1185">Reference proteome</keyword>
<organism evidence="1 2">
    <name type="scientific">Didymella exigua CBS 183.55</name>
    <dbReference type="NCBI Taxonomy" id="1150837"/>
    <lineage>
        <taxon>Eukaryota</taxon>
        <taxon>Fungi</taxon>
        <taxon>Dikarya</taxon>
        <taxon>Ascomycota</taxon>
        <taxon>Pezizomycotina</taxon>
        <taxon>Dothideomycetes</taxon>
        <taxon>Pleosporomycetidae</taxon>
        <taxon>Pleosporales</taxon>
        <taxon>Pleosporineae</taxon>
        <taxon>Didymellaceae</taxon>
        <taxon>Didymella</taxon>
    </lineage>
</organism>
<dbReference type="GeneID" id="54345622"/>
<dbReference type="OrthoDB" id="4596934at2759"/>
<evidence type="ECO:0000313" key="1">
    <source>
        <dbReference type="EMBL" id="KAF1927048.1"/>
    </source>
</evidence>
<dbReference type="Proteomes" id="UP000800082">
    <property type="component" value="Unassembled WGS sequence"/>
</dbReference>
<name>A0A6A5RIW6_9PLEO</name>
<dbReference type="AlphaFoldDB" id="A0A6A5RIW6"/>
<sequence>MAAPVNCQHTFKVVKSDTTVVVWNCNMCHSGPHSLIYECANCKLKTCRPCASKA</sequence>
<dbReference type="RefSeq" id="XP_033447300.1">
    <property type="nucleotide sequence ID" value="XM_033587975.1"/>
</dbReference>
<proteinExistence type="predicted"/>